<dbReference type="PROSITE" id="PS50113">
    <property type="entry name" value="PAC"/>
    <property type="match status" value="6"/>
</dbReference>
<dbReference type="Pfam" id="PF13188">
    <property type="entry name" value="PAS_8"/>
    <property type="match status" value="1"/>
</dbReference>
<dbReference type="KEGG" id="anf:AQPE_0251"/>
<reference evidence="5" key="1">
    <citation type="journal article" date="2020" name="Int. J. Syst. Evol. Microbiol.">
        <title>Aquipluma nitroreducens gen. nov. sp. nov., a novel facultatively anaerobic bacterium isolated from a freshwater lake.</title>
        <authorList>
            <person name="Watanabe M."/>
            <person name="Kojima H."/>
            <person name="Fukui M."/>
        </authorList>
    </citation>
    <scope>NUCLEOTIDE SEQUENCE</scope>
    <source>
        <strain evidence="5">MeG22</strain>
    </source>
</reference>
<dbReference type="InterPro" id="IPR052155">
    <property type="entry name" value="Biofilm_reg_signaling"/>
</dbReference>
<evidence type="ECO:0000256" key="1">
    <source>
        <dbReference type="PROSITE-ProRule" id="PRU00169"/>
    </source>
</evidence>
<feature type="domain" description="PAS" evidence="3">
    <location>
        <begin position="539"/>
        <end position="592"/>
    </location>
</feature>
<sequence length="1047" mass="119857">MDEKVSNHNNNIIIVDDSLDNLRYLKDVLVIHGYQVRTFTNGKEALESINTDFPSLILLDIMMPSMDGYEVCQRLKSNELLNHIPVIFISALNDEASYVAGFNAGGTDFISKPFRRLEILARVNTHIKLHDALLHSRSQQKRLQDEIEARKLVEQELYKSKEQYMATLYGIGDGVITTDSNGYVLLMNQVAESLTGWTQQEAIGHVLENIFRIINEKTRKNVEIPVRKVLRDGAVVGLANHTLLISRQGKEIPIADSGAPIRNSEGQIIGVVLVFRDQTEERAAENRLKDSEDRFRSLYENSAVGISMTDSDGNISGNKAFCNMLGYSIAEFKEINWRDITYPDDIQKSAEVSNSLILKEKEKIRIEKRYIHKNGEIIWADISSTIQWDTEGKPTYFITSVTDITARKKAEEKSLKFKMGIDNSEDAIFITDLNGIIEYINPAFKRIYGFSTSESLGKTPRILKSGLLSQSVYEHFWHQLLSKKPVSGEIQNKTKDGRIITIDATNNPIVDEKGDMIGFISINRDVTERKNTELKLIESEEKFRTLAESTPVAICIYQDDHWVYINPAGEKMGGYTAEELYQNKYWEFVSPEFQDFVIKRGKDRQAGDKNQISYEFKAINREGKTRWVFLTGSTIKYNGKPAGIISVIDITDKKESERLLQESEEMHRTIFENNQATMLIIDPESGDILEANNSAASYYGWSQAALTSMNIAQIDTLSPEEIKLELTKLGEKDQNYFQYIHRLANGLERNVEVYSSRILRKGKTVLFSIIYDITERKNAEEALKAAEERFRSVFENTMVGLYRTTPEGKIILANPALIKILGFNSFEELQKRNLENEGFDLEDLRKEFKKTIEKDGYVDNYEYNWIKQDGSVINVRENARCISDDDGKIHFYDGVVEDITASKKVKEALAYSESRYSDIFKYAPVGIYLSTKQGDFITLNNRLAEILGYESIDELKVKNLENDIYYNNDERDLLIAKYEPGGSVLNIDVQWKKKDGNPIWISLSSHAIKDEKNNTLFYEGFVHDRSAGKKIEEDILSERRLLRWKKR</sequence>
<dbReference type="GO" id="GO:0006355">
    <property type="term" value="P:regulation of DNA-templated transcription"/>
    <property type="evidence" value="ECO:0007669"/>
    <property type="project" value="InterPro"/>
</dbReference>
<dbReference type="InterPro" id="IPR011006">
    <property type="entry name" value="CheY-like_superfamily"/>
</dbReference>
<dbReference type="Proteomes" id="UP001193389">
    <property type="component" value="Chromosome"/>
</dbReference>
<evidence type="ECO:0000259" key="4">
    <source>
        <dbReference type="PROSITE" id="PS50113"/>
    </source>
</evidence>
<dbReference type="RefSeq" id="WP_318349217.1">
    <property type="nucleotide sequence ID" value="NZ_AP018694.1"/>
</dbReference>
<feature type="domain" description="PAC" evidence="4">
    <location>
        <begin position="486"/>
        <end position="538"/>
    </location>
</feature>
<dbReference type="PROSITE" id="PS50110">
    <property type="entry name" value="RESPONSE_REGULATORY"/>
    <property type="match status" value="1"/>
</dbReference>
<proteinExistence type="predicted"/>
<dbReference type="InterPro" id="IPR000700">
    <property type="entry name" value="PAS-assoc_C"/>
</dbReference>
<feature type="domain" description="PAC" evidence="4">
    <location>
        <begin position="985"/>
        <end position="1037"/>
    </location>
</feature>
<dbReference type="SMART" id="SM00448">
    <property type="entry name" value="REC"/>
    <property type="match status" value="1"/>
</dbReference>
<feature type="domain" description="PAS" evidence="3">
    <location>
        <begin position="413"/>
        <end position="459"/>
    </location>
</feature>
<dbReference type="Gene3D" id="3.30.450.20">
    <property type="entry name" value="PAS domain"/>
    <property type="match status" value="7"/>
</dbReference>
<dbReference type="PANTHER" id="PTHR44757:SF4">
    <property type="entry name" value="DIGUANYLATE CYCLASE DGCE-RELATED"/>
    <property type="match status" value="1"/>
</dbReference>
<protein>
    <submittedName>
        <fullName evidence="5">Diguanylate cyclase/phosphodiesterase with PAS/PAC sensor(S)</fullName>
    </submittedName>
</protein>
<evidence type="ECO:0000259" key="3">
    <source>
        <dbReference type="PROSITE" id="PS50112"/>
    </source>
</evidence>
<dbReference type="Pfam" id="PF00072">
    <property type="entry name" value="Response_reg"/>
    <property type="match status" value="1"/>
</dbReference>
<organism evidence="5 6">
    <name type="scientific">Aquipluma nitroreducens</name>
    <dbReference type="NCBI Taxonomy" id="2010828"/>
    <lineage>
        <taxon>Bacteria</taxon>
        <taxon>Pseudomonadati</taxon>
        <taxon>Bacteroidota</taxon>
        <taxon>Bacteroidia</taxon>
        <taxon>Marinilabiliales</taxon>
        <taxon>Prolixibacteraceae</taxon>
        <taxon>Aquipluma</taxon>
    </lineage>
</organism>
<dbReference type="SMART" id="SM00091">
    <property type="entry name" value="PAS"/>
    <property type="match status" value="7"/>
</dbReference>
<feature type="domain" description="PAS" evidence="3">
    <location>
        <begin position="912"/>
        <end position="950"/>
    </location>
</feature>
<dbReference type="InterPro" id="IPR001610">
    <property type="entry name" value="PAC"/>
</dbReference>
<dbReference type="InterPro" id="IPR013655">
    <property type="entry name" value="PAS_fold_3"/>
</dbReference>
<dbReference type="GO" id="GO:0000160">
    <property type="term" value="P:phosphorelay signal transduction system"/>
    <property type="evidence" value="ECO:0007669"/>
    <property type="project" value="InterPro"/>
</dbReference>
<dbReference type="PANTHER" id="PTHR44757">
    <property type="entry name" value="DIGUANYLATE CYCLASE DGCP"/>
    <property type="match status" value="1"/>
</dbReference>
<dbReference type="CDD" id="cd00130">
    <property type="entry name" value="PAS"/>
    <property type="match status" value="7"/>
</dbReference>
<dbReference type="Gene3D" id="3.40.50.2300">
    <property type="match status" value="1"/>
</dbReference>
<dbReference type="Pfam" id="PF13426">
    <property type="entry name" value="PAS_9"/>
    <property type="match status" value="1"/>
</dbReference>
<dbReference type="InterPro" id="IPR013767">
    <property type="entry name" value="PAS_fold"/>
</dbReference>
<dbReference type="SUPFAM" id="SSF55785">
    <property type="entry name" value="PYP-like sensor domain (PAS domain)"/>
    <property type="match status" value="7"/>
</dbReference>
<keyword evidence="1" id="KW-0597">Phosphoprotein</keyword>
<feature type="domain" description="PAC" evidence="4">
    <location>
        <begin position="859"/>
        <end position="911"/>
    </location>
</feature>
<feature type="domain" description="PAC" evidence="4">
    <location>
        <begin position="238"/>
        <end position="290"/>
    </location>
</feature>
<dbReference type="EMBL" id="AP018694">
    <property type="protein sequence ID" value="BBE16114.1"/>
    <property type="molecule type" value="Genomic_DNA"/>
</dbReference>
<evidence type="ECO:0000313" key="5">
    <source>
        <dbReference type="EMBL" id="BBE16114.1"/>
    </source>
</evidence>
<gene>
    <name evidence="5" type="ORF">AQPE_0251</name>
</gene>
<dbReference type="SUPFAM" id="SSF52172">
    <property type="entry name" value="CheY-like"/>
    <property type="match status" value="1"/>
</dbReference>
<feature type="domain" description="PAS" evidence="3">
    <location>
        <begin position="160"/>
        <end position="233"/>
    </location>
</feature>
<feature type="domain" description="PAS" evidence="3">
    <location>
        <begin position="786"/>
        <end position="855"/>
    </location>
</feature>
<feature type="modified residue" description="4-aspartylphosphate" evidence="1">
    <location>
        <position position="60"/>
    </location>
</feature>
<feature type="domain" description="PAC" evidence="4">
    <location>
        <begin position="612"/>
        <end position="662"/>
    </location>
</feature>
<dbReference type="NCBIfam" id="TIGR00229">
    <property type="entry name" value="sensory_box"/>
    <property type="match status" value="7"/>
</dbReference>
<dbReference type="InterPro" id="IPR035965">
    <property type="entry name" value="PAS-like_dom_sf"/>
</dbReference>
<feature type="domain" description="PAS" evidence="3">
    <location>
        <begin position="663"/>
        <end position="721"/>
    </location>
</feature>
<dbReference type="InterPro" id="IPR001789">
    <property type="entry name" value="Sig_transdc_resp-reg_receiver"/>
</dbReference>
<dbReference type="Pfam" id="PF08447">
    <property type="entry name" value="PAS_3"/>
    <property type="match status" value="2"/>
</dbReference>
<accession>A0A5K7S443</accession>
<name>A0A5K7S443_9BACT</name>
<feature type="domain" description="PAC" evidence="4">
    <location>
        <begin position="364"/>
        <end position="416"/>
    </location>
</feature>
<dbReference type="AlphaFoldDB" id="A0A5K7S443"/>
<dbReference type="SMART" id="SM00086">
    <property type="entry name" value="PAC"/>
    <property type="match status" value="7"/>
</dbReference>
<dbReference type="InterPro" id="IPR000014">
    <property type="entry name" value="PAS"/>
</dbReference>
<dbReference type="PROSITE" id="PS50112">
    <property type="entry name" value="PAS"/>
    <property type="match status" value="6"/>
</dbReference>
<feature type="domain" description="Response regulatory" evidence="2">
    <location>
        <begin position="11"/>
        <end position="127"/>
    </location>
</feature>
<evidence type="ECO:0000259" key="2">
    <source>
        <dbReference type="PROSITE" id="PS50110"/>
    </source>
</evidence>
<keyword evidence="6" id="KW-1185">Reference proteome</keyword>
<dbReference type="Pfam" id="PF00989">
    <property type="entry name" value="PAS"/>
    <property type="match status" value="3"/>
</dbReference>
<evidence type="ECO:0000313" key="6">
    <source>
        <dbReference type="Proteomes" id="UP001193389"/>
    </source>
</evidence>